<keyword evidence="3" id="KW-1185">Reference proteome</keyword>
<sequence length="336" mass="36578">MSSFALDINKLFASLPPLPLPTDPPAEGIECLDASPFFDSEGFDEEMRRLDTGDDVEPDFSHFNATGRLWSVDRFNAEAKAWDDNPFVLAMSLEAWKAIQRAVPALSARAAPGGSSNRLDVLEIGCGTGLLSLQVAPAVNRVVAVDAAEGMIEVLSYKLNKRLTPLPENITPLAILLEDPEDKRMPPADEANPDGPRLKYDLIISHLVLHHIPDVASVLKTMLGCLKPGGMVALTDFENFGPEARRFHPEAKMKSVEHHGIGREWIAGLMKEAGFEDVGVSVAWKHTRVVEGLPGEFLGGEEGGVPGKLMTFPYIICLGKRGGVREVTKKFQTMSV</sequence>
<dbReference type="AlphaFoldDB" id="A0A9P9DP41"/>
<dbReference type="Pfam" id="PF13489">
    <property type="entry name" value="Methyltransf_23"/>
    <property type="match status" value="1"/>
</dbReference>
<dbReference type="OrthoDB" id="10017101at2759"/>
<dbReference type="SUPFAM" id="SSF53335">
    <property type="entry name" value="S-adenosyl-L-methionine-dependent methyltransferases"/>
    <property type="match status" value="1"/>
</dbReference>
<name>A0A9P9DP41_9HYPO</name>
<dbReference type="PANTHER" id="PTHR43861">
    <property type="entry name" value="TRANS-ACONITATE 2-METHYLTRANSFERASE-RELATED"/>
    <property type="match status" value="1"/>
</dbReference>
<dbReference type="Proteomes" id="UP000738349">
    <property type="component" value="Unassembled WGS sequence"/>
</dbReference>
<evidence type="ECO:0000313" key="2">
    <source>
        <dbReference type="EMBL" id="KAH7123070.1"/>
    </source>
</evidence>
<protein>
    <submittedName>
        <fullName evidence="2">S-adenosyl-L-methionine-dependent methyltransferase</fullName>
    </submittedName>
</protein>
<organism evidence="2 3">
    <name type="scientific">Dactylonectria macrodidyma</name>
    <dbReference type="NCBI Taxonomy" id="307937"/>
    <lineage>
        <taxon>Eukaryota</taxon>
        <taxon>Fungi</taxon>
        <taxon>Dikarya</taxon>
        <taxon>Ascomycota</taxon>
        <taxon>Pezizomycotina</taxon>
        <taxon>Sordariomycetes</taxon>
        <taxon>Hypocreomycetidae</taxon>
        <taxon>Hypocreales</taxon>
        <taxon>Nectriaceae</taxon>
        <taxon>Dactylonectria</taxon>
    </lineage>
</organism>
<keyword evidence="2" id="KW-0489">Methyltransferase</keyword>
<accession>A0A9P9DP41</accession>
<dbReference type="PANTHER" id="PTHR43861:SF3">
    <property type="entry name" value="PUTATIVE (AFU_ORTHOLOGUE AFUA_2G14390)-RELATED"/>
    <property type="match status" value="1"/>
</dbReference>
<dbReference type="GO" id="GO:0032259">
    <property type="term" value="P:methylation"/>
    <property type="evidence" value="ECO:0007669"/>
    <property type="project" value="UniProtKB-KW"/>
</dbReference>
<comment type="caution">
    <text evidence="2">The sequence shown here is derived from an EMBL/GenBank/DDBJ whole genome shotgun (WGS) entry which is preliminary data.</text>
</comment>
<keyword evidence="1" id="KW-0808">Transferase</keyword>
<reference evidence="2" key="1">
    <citation type="journal article" date="2021" name="Nat. Commun.">
        <title>Genetic determinants of endophytism in the Arabidopsis root mycobiome.</title>
        <authorList>
            <person name="Mesny F."/>
            <person name="Miyauchi S."/>
            <person name="Thiergart T."/>
            <person name="Pickel B."/>
            <person name="Atanasova L."/>
            <person name="Karlsson M."/>
            <person name="Huettel B."/>
            <person name="Barry K.W."/>
            <person name="Haridas S."/>
            <person name="Chen C."/>
            <person name="Bauer D."/>
            <person name="Andreopoulos W."/>
            <person name="Pangilinan J."/>
            <person name="LaButti K."/>
            <person name="Riley R."/>
            <person name="Lipzen A."/>
            <person name="Clum A."/>
            <person name="Drula E."/>
            <person name="Henrissat B."/>
            <person name="Kohler A."/>
            <person name="Grigoriev I.V."/>
            <person name="Martin F.M."/>
            <person name="Hacquard S."/>
        </authorList>
    </citation>
    <scope>NUCLEOTIDE SEQUENCE</scope>
    <source>
        <strain evidence="2">MPI-CAGE-AT-0147</strain>
    </source>
</reference>
<dbReference type="EMBL" id="JAGMUV010000023">
    <property type="protein sequence ID" value="KAH7123070.1"/>
    <property type="molecule type" value="Genomic_DNA"/>
</dbReference>
<evidence type="ECO:0000256" key="1">
    <source>
        <dbReference type="ARBA" id="ARBA00022679"/>
    </source>
</evidence>
<dbReference type="InterPro" id="IPR029063">
    <property type="entry name" value="SAM-dependent_MTases_sf"/>
</dbReference>
<dbReference type="CDD" id="cd02440">
    <property type="entry name" value="AdoMet_MTases"/>
    <property type="match status" value="1"/>
</dbReference>
<dbReference type="GO" id="GO:0008168">
    <property type="term" value="F:methyltransferase activity"/>
    <property type="evidence" value="ECO:0007669"/>
    <property type="project" value="UniProtKB-KW"/>
</dbReference>
<gene>
    <name evidence="2" type="ORF">EDB81DRAFT_813510</name>
</gene>
<dbReference type="Gene3D" id="3.40.50.150">
    <property type="entry name" value="Vaccinia Virus protein VP39"/>
    <property type="match status" value="1"/>
</dbReference>
<evidence type="ECO:0000313" key="3">
    <source>
        <dbReference type="Proteomes" id="UP000738349"/>
    </source>
</evidence>
<proteinExistence type="predicted"/>